<dbReference type="VEuPathDB" id="FungiDB:QG37_07488"/>
<feature type="transmembrane region" description="Helical" evidence="1">
    <location>
        <begin position="12"/>
        <end position="33"/>
    </location>
</feature>
<protein>
    <submittedName>
        <fullName evidence="2">Uncharacterized protein</fullName>
    </submittedName>
</protein>
<name>A0A0L0NQE5_CANAR</name>
<organism evidence="2 3">
    <name type="scientific">Candidozyma auris</name>
    <name type="common">Yeast</name>
    <name type="synonym">Candida auris</name>
    <dbReference type="NCBI Taxonomy" id="498019"/>
    <lineage>
        <taxon>Eukaryota</taxon>
        <taxon>Fungi</taxon>
        <taxon>Dikarya</taxon>
        <taxon>Ascomycota</taxon>
        <taxon>Saccharomycotina</taxon>
        <taxon>Pichiomycetes</taxon>
        <taxon>Metschnikowiaceae</taxon>
        <taxon>Candidozyma</taxon>
    </lineage>
</organism>
<sequence>MNQGGAAKTANTAGPFTSPIYVAAIINTLYITYSKKKKKKKQSTLAMPSQ</sequence>
<accession>A0A0L0NQE5</accession>
<keyword evidence="1" id="KW-0812">Transmembrane</keyword>
<proteinExistence type="predicted"/>
<comment type="caution">
    <text evidence="2">The sequence shown here is derived from an EMBL/GenBank/DDBJ whole genome shotgun (WGS) entry which is preliminary data.</text>
</comment>
<keyword evidence="1" id="KW-0472">Membrane</keyword>
<dbReference type="AlphaFoldDB" id="A0A0L0NQE5"/>
<keyword evidence="1" id="KW-1133">Transmembrane helix</keyword>
<dbReference type="EMBL" id="LGST01000057">
    <property type="protein sequence ID" value="KND96356.1"/>
    <property type="molecule type" value="Genomic_DNA"/>
</dbReference>
<gene>
    <name evidence="2" type="ORF">QG37_07488</name>
</gene>
<evidence type="ECO:0000313" key="2">
    <source>
        <dbReference type="EMBL" id="KND96356.1"/>
    </source>
</evidence>
<evidence type="ECO:0000313" key="3">
    <source>
        <dbReference type="Proteomes" id="UP000037122"/>
    </source>
</evidence>
<dbReference type="Proteomes" id="UP000037122">
    <property type="component" value="Unassembled WGS sequence"/>
</dbReference>
<reference evidence="3" key="1">
    <citation type="journal article" date="2015" name="BMC Genomics">
        <title>Draft genome of a commonly misdiagnosed multidrug resistant pathogen Candida auris.</title>
        <authorList>
            <person name="Chatterjee S."/>
            <person name="Alampalli S.V."/>
            <person name="Nageshan R.K."/>
            <person name="Chettiar S.T."/>
            <person name="Joshi S."/>
            <person name="Tatu U.S."/>
        </authorList>
    </citation>
    <scope>NUCLEOTIDE SEQUENCE [LARGE SCALE GENOMIC DNA]</scope>
    <source>
        <strain evidence="3">6684</strain>
    </source>
</reference>
<evidence type="ECO:0000256" key="1">
    <source>
        <dbReference type="SAM" id="Phobius"/>
    </source>
</evidence>